<evidence type="ECO:0000313" key="2">
    <source>
        <dbReference type="EMBL" id="MBC6467372.1"/>
    </source>
</evidence>
<keyword evidence="2" id="KW-0413">Isomerase</keyword>
<evidence type="ECO:0000259" key="1">
    <source>
        <dbReference type="Pfam" id="PF11716"/>
    </source>
</evidence>
<sequence>MVTDSSWLGPPINVQPLFPKQQTAFIELLGSLEPDEWIRPTACPGWNVKDVAAHVLGDHIGRLSMHRDRFHVLRPSDGEAFPAFLDRINDDWVTAASRLSPAVLTDLLSFIGDQVVLFWQNVDMDAIDGSVSWAGPEPHPAWLDASRDFTEYWTHHQQICEATDRTGLTDPEYFGPVIDTFMRALPHTLREVQAPERTTLQVSVTGPGEGTWACIRGPKRWVLQRDSSPRPDAYLELETDTAWRLCTRGIHPHQAAERVRIDGDHRLATAALNIVSIIWTPPDSDPFGESRRP</sequence>
<dbReference type="GO" id="GO:0016853">
    <property type="term" value="F:isomerase activity"/>
    <property type="evidence" value="ECO:0007669"/>
    <property type="project" value="UniProtKB-KW"/>
</dbReference>
<dbReference type="InterPro" id="IPR034660">
    <property type="entry name" value="DinB/YfiT-like"/>
</dbReference>
<proteinExistence type="predicted"/>
<comment type="caution">
    <text evidence="2">The sequence shown here is derived from an EMBL/GenBank/DDBJ whole genome shotgun (WGS) entry which is preliminary data.</text>
</comment>
<protein>
    <submittedName>
        <fullName evidence="2">Maleylpyruvate isomerase family mycothiol-dependent enzyme</fullName>
    </submittedName>
</protein>
<feature type="domain" description="Mycothiol-dependent maleylpyruvate isomerase metal-binding" evidence="1">
    <location>
        <begin position="22"/>
        <end position="159"/>
    </location>
</feature>
<dbReference type="EMBL" id="JABVEC010000012">
    <property type="protein sequence ID" value="MBC6467372.1"/>
    <property type="molecule type" value="Genomic_DNA"/>
</dbReference>
<dbReference type="InterPro" id="IPR017517">
    <property type="entry name" value="Maleyloyr_isom"/>
</dbReference>
<evidence type="ECO:0000313" key="3">
    <source>
        <dbReference type="Proteomes" id="UP000805614"/>
    </source>
</evidence>
<dbReference type="SUPFAM" id="SSF109854">
    <property type="entry name" value="DinB/YfiT-like putative metalloenzymes"/>
    <property type="match status" value="1"/>
</dbReference>
<dbReference type="NCBIfam" id="TIGR03083">
    <property type="entry name" value="maleylpyruvate isomerase family mycothiol-dependent enzyme"/>
    <property type="match status" value="1"/>
</dbReference>
<reference evidence="2 3" key="1">
    <citation type="submission" date="2020-06" db="EMBL/GenBank/DDBJ databases">
        <title>Actinomadura xiongansis sp. nov., isolated from soil of Baiyangdian.</title>
        <authorList>
            <person name="Zhang X."/>
        </authorList>
    </citation>
    <scope>NUCLEOTIDE SEQUENCE [LARGE SCALE GENOMIC DNA]</scope>
    <source>
        <strain evidence="2 3">HBUM206468</strain>
    </source>
</reference>
<dbReference type="Pfam" id="PF11716">
    <property type="entry name" value="MDMPI_N"/>
    <property type="match status" value="1"/>
</dbReference>
<organism evidence="2 3">
    <name type="scientific">Actinomadura alba</name>
    <dbReference type="NCBI Taxonomy" id="406431"/>
    <lineage>
        <taxon>Bacteria</taxon>
        <taxon>Bacillati</taxon>
        <taxon>Actinomycetota</taxon>
        <taxon>Actinomycetes</taxon>
        <taxon>Streptosporangiales</taxon>
        <taxon>Thermomonosporaceae</taxon>
        <taxon>Actinomadura</taxon>
    </lineage>
</organism>
<name>A0ABR7LRA8_9ACTN</name>
<dbReference type="InterPro" id="IPR024344">
    <property type="entry name" value="MDMPI_metal-binding"/>
</dbReference>
<gene>
    <name evidence="2" type="ORF">HKK74_17995</name>
</gene>
<keyword evidence="3" id="KW-1185">Reference proteome</keyword>
<dbReference type="Proteomes" id="UP000805614">
    <property type="component" value="Unassembled WGS sequence"/>
</dbReference>
<dbReference type="Gene3D" id="1.20.120.450">
    <property type="entry name" value="dinb family like domain"/>
    <property type="match status" value="1"/>
</dbReference>
<accession>A0ABR7LRA8</accession>